<dbReference type="Proteomes" id="UP000236447">
    <property type="component" value="Chromosome"/>
</dbReference>
<dbReference type="Gene3D" id="3.30.70.920">
    <property type="match status" value="1"/>
</dbReference>
<keyword evidence="2" id="KW-0238">DNA-binding</keyword>
<name>A0A2I7M0Q6_9RHOB</name>
<dbReference type="Gene3D" id="1.10.10.10">
    <property type="entry name" value="Winged helix-like DNA-binding domain superfamily/Winged helix DNA-binding domain"/>
    <property type="match status" value="1"/>
</dbReference>
<dbReference type="OMA" id="MGELIPY"/>
<dbReference type="SMART" id="SM00344">
    <property type="entry name" value="HTH_ASNC"/>
    <property type="match status" value="1"/>
</dbReference>
<evidence type="ECO:0000313" key="7">
    <source>
        <dbReference type="Proteomes" id="UP000236447"/>
    </source>
</evidence>
<evidence type="ECO:0000256" key="2">
    <source>
        <dbReference type="ARBA" id="ARBA00023125"/>
    </source>
</evidence>
<evidence type="ECO:0000313" key="5">
    <source>
        <dbReference type="EMBL" id="AUQ95410.1"/>
    </source>
</evidence>
<dbReference type="EMBL" id="CP010705">
    <property type="protein sequence ID" value="AUQ95410.1"/>
    <property type="molecule type" value="Genomic_DNA"/>
</dbReference>
<dbReference type="GeneID" id="57287534"/>
<evidence type="ECO:0000313" key="8">
    <source>
        <dbReference type="Proteomes" id="UP000236536"/>
    </source>
</evidence>
<dbReference type="SUPFAM" id="SSF54909">
    <property type="entry name" value="Dimeric alpha+beta barrel"/>
    <property type="match status" value="1"/>
</dbReference>
<proteinExistence type="predicted"/>
<dbReference type="InterPro" id="IPR019888">
    <property type="entry name" value="Tscrpt_reg_AsnC-like"/>
</dbReference>
<keyword evidence="3" id="KW-0804">Transcription</keyword>
<evidence type="ECO:0000256" key="1">
    <source>
        <dbReference type="ARBA" id="ARBA00023015"/>
    </source>
</evidence>
<dbReference type="PROSITE" id="PS50956">
    <property type="entry name" value="HTH_ASNC_2"/>
    <property type="match status" value="1"/>
</dbReference>
<keyword evidence="1" id="KW-0805">Transcription regulation</keyword>
<dbReference type="Pfam" id="PF01037">
    <property type="entry name" value="AsnC_trans_reg"/>
    <property type="match status" value="1"/>
</dbReference>
<keyword evidence="8" id="KW-1185">Reference proteome</keyword>
<organism evidence="6 7">
    <name type="scientific">Phaeobacter inhibens</name>
    <dbReference type="NCBI Taxonomy" id="221822"/>
    <lineage>
        <taxon>Bacteria</taxon>
        <taxon>Pseudomonadati</taxon>
        <taxon>Pseudomonadota</taxon>
        <taxon>Alphaproteobacteria</taxon>
        <taxon>Rhodobacterales</taxon>
        <taxon>Roseobacteraceae</taxon>
        <taxon>Phaeobacter</taxon>
    </lineage>
</organism>
<dbReference type="InterPro" id="IPR000485">
    <property type="entry name" value="AsnC-type_HTH_dom"/>
</dbReference>
<dbReference type="InterPro" id="IPR011008">
    <property type="entry name" value="Dimeric_a/b-barrel"/>
</dbReference>
<dbReference type="InterPro" id="IPR036388">
    <property type="entry name" value="WH-like_DNA-bd_sf"/>
</dbReference>
<reference evidence="6 7" key="1">
    <citation type="journal article" date="2017" name="Front. Microbiol.">
        <title>Phaeobacter piscinae sp. nov., a species of the Roseobacter group and potential aquaculture probiont.</title>
        <authorList>
            <person name="Sonnenschein E.C."/>
            <person name="Phippen C.B.W."/>
            <person name="Nielsen K.F."/>
            <person name="Mateiu R.V."/>
            <person name="Melchiorsen J."/>
            <person name="Gram L."/>
            <person name="Overmann J."/>
            <person name="Freese H.M."/>
        </authorList>
    </citation>
    <scope>NUCLEOTIDE SEQUENCE [LARGE SCALE GENOMIC DNA]</scope>
    <source>
        <strain evidence="6 7">P88</strain>
    </source>
</reference>
<gene>
    <name evidence="5" type="ORF">PhaeoP66_02652</name>
    <name evidence="6" type="ORF">PhaeoP88_00758</name>
</gene>
<reference evidence="5 8" key="3">
    <citation type="journal article" date="2017" name="Int. J. Syst. Evol. Microbiol.">
        <title>Adaptation of Surface-Associated Bacteria to the Open Ocean: A Genomically Distinct Subpopulation of Phaeobacter gallaeciensis Colonizes Pacific Mesozooplankton.</title>
        <authorList>
            <person name="Freese H.M."/>
            <person name="Methner A."/>
            <person name="Overmann J."/>
        </authorList>
    </citation>
    <scope>NUCLEOTIDE SEQUENCE [LARGE SCALE GENOMIC DNA]</scope>
    <source>
        <strain evidence="5 8">P66</strain>
    </source>
</reference>
<dbReference type="GO" id="GO:0043565">
    <property type="term" value="F:sequence-specific DNA binding"/>
    <property type="evidence" value="ECO:0007669"/>
    <property type="project" value="InterPro"/>
</dbReference>
<dbReference type="Proteomes" id="UP000236536">
    <property type="component" value="Chromosome"/>
</dbReference>
<evidence type="ECO:0000259" key="4">
    <source>
        <dbReference type="PROSITE" id="PS50956"/>
    </source>
</evidence>
<feature type="domain" description="HTH asnC-type" evidence="4">
    <location>
        <begin position="1"/>
        <end position="62"/>
    </location>
</feature>
<sequence length="151" mass="17248">MDQLDSRILSALQQDGQISMARLSEKVGLSLSACHRRVKMMEANGMIEGYAARLDRKKVGLELQIFIEIKLVSQQRENIQAFEDAISHMPEVLECHLISGEFDYLMRVAARNTDAYEKLYRNRLSEIPSVAQMKTLLGVSTVKEFRGYHLD</sequence>
<dbReference type="AlphaFoldDB" id="A0A2I7M0Q6"/>
<dbReference type="SUPFAM" id="SSF46785">
    <property type="entry name" value="Winged helix' DNA-binding domain"/>
    <property type="match status" value="1"/>
</dbReference>
<accession>A0A2I7M0Q6</accession>
<evidence type="ECO:0000313" key="6">
    <source>
        <dbReference type="EMBL" id="AUQ98154.1"/>
    </source>
</evidence>
<reference evidence="7 8" key="2">
    <citation type="journal article" date="2017" name="Genome Biol. Evol.">
        <title>Trajectories and Drivers of Genome Evolution in Surface-Associated Marine Phaeobacter.</title>
        <authorList>
            <person name="Freese H.M."/>
            <person name="Sikorski J."/>
            <person name="Bunk B."/>
            <person name="Scheuner C."/>
            <person name="Meier-Kolthoff J.P."/>
            <person name="Sproer C."/>
            <person name="Gram L."/>
            <person name="Overmann J."/>
        </authorList>
    </citation>
    <scope>NUCLEOTIDE SEQUENCE [LARGE SCALE GENOMIC DNA]</scope>
    <source>
        <strain evidence="5 8">P66</strain>
        <strain evidence="6 7">P88</strain>
    </source>
</reference>
<dbReference type="EMBL" id="CP010725">
    <property type="protein sequence ID" value="AUQ98154.1"/>
    <property type="molecule type" value="Genomic_DNA"/>
</dbReference>
<dbReference type="PANTHER" id="PTHR30154:SF34">
    <property type="entry name" value="TRANSCRIPTIONAL REGULATOR AZLB"/>
    <property type="match status" value="1"/>
</dbReference>
<dbReference type="RefSeq" id="WP_014873802.1">
    <property type="nucleotide sequence ID" value="NZ_CANLFJ010000001.1"/>
</dbReference>
<evidence type="ECO:0000256" key="3">
    <source>
        <dbReference type="ARBA" id="ARBA00023163"/>
    </source>
</evidence>
<dbReference type="InterPro" id="IPR036390">
    <property type="entry name" value="WH_DNA-bd_sf"/>
</dbReference>
<dbReference type="PRINTS" id="PR00033">
    <property type="entry name" value="HTHASNC"/>
</dbReference>
<dbReference type="InterPro" id="IPR019887">
    <property type="entry name" value="Tscrpt_reg_AsnC/Lrp_C"/>
</dbReference>
<dbReference type="Pfam" id="PF13412">
    <property type="entry name" value="HTH_24"/>
    <property type="match status" value="1"/>
</dbReference>
<protein>
    <submittedName>
        <fullName evidence="5 6">Leucine-responsive regulatory protein</fullName>
    </submittedName>
</protein>
<dbReference type="GO" id="GO:0005829">
    <property type="term" value="C:cytosol"/>
    <property type="evidence" value="ECO:0007669"/>
    <property type="project" value="TreeGrafter"/>
</dbReference>
<dbReference type="GO" id="GO:0043200">
    <property type="term" value="P:response to amino acid"/>
    <property type="evidence" value="ECO:0007669"/>
    <property type="project" value="TreeGrafter"/>
</dbReference>
<dbReference type="PANTHER" id="PTHR30154">
    <property type="entry name" value="LEUCINE-RESPONSIVE REGULATORY PROTEIN"/>
    <property type="match status" value="1"/>
</dbReference>